<keyword evidence="5" id="KW-0456">Lyase</keyword>
<comment type="caution">
    <text evidence="8">The sequence shown here is derived from an EMBL/GenBank/DDBJ whole genome shotgun (WGS) entry which is preliminary data.</text>
</comment>
<protein>
    <submittedName>
        <fullName evidence="8">Putative dehydratase IlvD1</fullName>
    </submittedName>
</protein>
<evidence type="ECO:0000256" key="1">
    <source>
        <dbReference type="ARBA" id="ARBA00006486"/>
    </source>
</evidence>
<accession>A0A559LX07</accession>
<dbReference type="EMBL" id="SRMI01000001">
    <property type="protein sequence ID" value="TVY79905.1"/>
    <property type="molecule type" value="Genomic_DNA"/>
</dbReference>
<feature type="domain" description="Dihydroxy-acid/6-phosphogluconate dehydratase C-terminal" evidence="7">
    <location>
        <begin position="389"/>
        <end position="596"/>
    </location>
</feature>
<dbReference type="GO" id="GO:0046872">
    <property type="term" value="F:metal ion binding"/>
    <property type="evidence" value="ECO:0007669"/>
    <property type="project" value="UniProtKB-KW"/>
</dbReference>
<dbReference type="PANTHER" id="PTHR43183:SF1">
    <property type="entry name" value="HYPOTHETICAL DIHYDROXY-ACID DEHYDRATASE (EUROFUNG)-RELATED"/>
    <property type="match status" value="1"/>
</dbReference>
<name>A0A559LX07_FUSOC</name>
<evidence type="ECO:0000313" key="8">
    <source>
        <dbReference type="EMBL" id="TVY79905.1"/>
    </source>
</evidence>
<dbReference type="Pfam" id="PF00920">
    <property type="entry name" value="ILVD_EDD_N"/>
    <property type="match status" value="1"/>
</dbReference>
<feature type="domain" description="Dihydroxy-acid/6-phosphogluconate dehydratase N-terminal" evidence="6">
    <location>
        <begin position="58"/>
        <end position="373"/>
    </location>
</feature>
<dbReference type="GO" id="GO:0051536">
    <property type="term" value="F:iron-sulfur cluster binding"/>
    <property type="evidence" value="ECO:0007669"/>
    <property type="project" value="UniProtKB-KW"/>
</dbReference>
<dbReference type="Pfam" id="PF24877">
    <property type="entry name" value="ILV_EDD_C"/>
    <property type="match status" value="1"/>
</dbReference>
<dbReference type="GO" id="GO:0016836">
    <property type="term" value="F:hydro-lyase activity"/>
    <property type="evidence" value="ECO:0007669"/>
    <property type="project" value="UniProtKB-ARBA"/>
</dbReference>
<dbReference type="SUPFAM" id="SSF143975">
    <property type="entry name" value="IlvD/EDD N-terminal domain-like"/>
    <property type="match status" value="1"/>
</dbReference>
<keyword evidence="3" id="KW-0408">Iron</keyword>
<dbReference type="SUPFAM" id="SSF52016">
    <property type="entry name" value="LeuD/IlvD-like"/>
    <property type="match status" value="1"/>
</dbReference>
<dbReference type="Gene3D" id="3.50.30.80">
    <property type="entry name" value="IlvD/EDD C-terminal domain-like"/>
    <property type="match status" value="1"/>
</dbReference>
<keyword evidence="4" id="KW-0411">Iron-sulfur</keyword>
<evidence type="ECO:0000313" key="9">
    <source>
        <dbReference type="Proteomes" id="UP000320707"/>
    </source>
</evidence>
<comment type="similarity">
    <text evidence="1">Belongs to the IlvD/Edd family.</text>
</comment>
<proteinExistence type="inferred from homology"/>
<dbReference type="AlphaFoldDB" id="A0A559LX07"/>
<sequence>MSDPKKTVVNPDYDLDQPITSKVGLRQGLASYGDPHFSLFLRKVFIKALGYSEDALSRPIIGIVNTYSSFNPCHANIPQLIDAVKRGVQLNGGLAIDFPTISIHESFSSPTSMYLRNLMSMDTEEMIAAQPCDAVVLIGGCDKTTPAQLMGGISANKPIFHLVTGPMMPGSHRGVRIGACTDCRNNWAKYRAGTLDIEDISAINDELAPTGGTCGVMGTASTMASILVGLGMMPFAGATAPAVSATRLRIAEVTGGLAVAACKDVERLRPQALLSRESFLNAITVLQAIGGSTNAVVHLMAIIGRHPKVAGTITLETIDEIGRKTPLLVDLKPSGDNYMTDFHNSGGMLALFHELKPLLHLDALTVTGRTLGEEIAHNSLIPVPRELSVIQPFDKPLYPASSLVVLKGNLAPGGAIMKASASKYRKLLQHTGKAVVFANSADMAERIDDPDLDVTPESVLVLQNIGPIGNPGMPEAGMIPIPRKIASQGVLDMLRLSDGRMSGTAGGTIGLHISPESADPKSPLGIVRNGDLITLDVEKRQLSVDLSDVEISQRIQERLKTFQQAEGAATPWVKREGMRGYRGLYMRSVNQAELGADFDFLTAEGPQSLKTNV</sequence>
<dbReference type="NCBIfam" id="NF004784">
    <property type="entry name" value="PRK06131.1"/>
    <property type="match status" value="1"/>
</dbReference>
<evidence type="ECO:0000256" key="2">
    <source>
        <dbReference type="ARBA" id="ARBA00022723"/>
    </source>
</evidence>
<dbReference type="InterPro" id="IPR000581">
    <property type="entry name" value="ILV_EDD_N"/>
</dbReference>
<dbReference type="InterPro" id="IPR042096">
    <property type="entry name" value="Dihydro-acid_dehy_C"/>
</dbReference>
<evidence type="ECO:0000259" key="7">
    <source>
        <dbReference type="Pfam" id="PF24877"/>
    </source>
</evidence>
<dbReference type="InterPro" id="IPR056740">
    <property type="entry name" value="ILV_EDD_C"/>
</dbReference>
<evidence type="ECO:0000256" key="5">
    <source>
        <dbReference type="ARBA" id="ARBA00023239"/>
    </source>
</evidence>
<dbReference type="PANTHER" id="PTHR43183">
    <property type="entry name" value="HYPOTHETICAL DIHYDROXYACID DEHYDRATASE (EUROFUNG)-RELATED"/>
    <property type="match status" value="1"/>
</dbReference>
<dbReference type="InterPro" id="IPR020558">
    <property type="entry name" value="DiOHA_6PGluconate_deHydtase_CS"/>
</dbReference>
<dbReference type="InterPro" id="IPR052352">
    <property type="entry name" value="Sugar_Degrad_Dehydratases"/>
</dbReference>
<evidence type="ECO:0000259" key="6">
    <source>
        <dbReference type="Pfam" id="PF00920"/>
    </source>
</evidence>
<evidence type="ECO:0000256" key="4">
    <source>
        <dbReference type="ARBA" id="ARBA00023014"/>
    </source>
</evidence>
<organism evidence="8 9">
    <name type="scientific">Fusarium oxysporum f. sp. cubense</name>
    <dbReference type="NCBI Taxonomy" id="61366"/>
    <lineage>
        <taxon>Eukaryota</taxon>
        <taxon>Fungi</taxon>
        <taxon>Dikarya</taxon>
        <taxon>Ascomycota</taxon>
        <taxon>Pezizomycotina</taxon>
        <taxon>Sordariomycetes</taxon>
        <taxon>Hypocreomycetidae</taxon>
        <taxon>Hypocreales</taxon>
        <taxon>Nectriaceae</taxon>
        <taxon>Fusarium</taxon>
        <taxon>Fusarium oxysporum species complex</taxon>
    </lineage>
</organism>
<dbReference type="Proteomes" id="UP000320707">
    <property type="component" value="Unassembled WGS sequence"/>
</dbReference>
<reference evidence="8 9" key="1">
    <citation type="journal article" date="2019" name="Microbiol. Resour. Announc.">
        <title>High-quality draft genome sequence of Fusarium oxysporum f. sp. cubense strain 160527, a causal agent of Panama disease.</title>
        <authorList>
            <person name="Asai S."/>
            <person name="Ayukawa Y."/>
            <person name="Gan P."/>
            <person name="Masuda S."/>
            <person name="Komatsu K."/>
            <person name="Shirasu K."/>
            <person name="Arie T."/>
        </authorList>
    </citation>
    <scope>NUCLEOTIDE SEQUENCE [LARGE SCALE GENOMIC DNA]</scope>
    <source>
        <strain evidence="8 9">160527</strain>
    </source>
</reference>
<dbReference type="InterPro" id="IPR037237">
    <property type="entry name" value="IlvD/EDD_N"/>
</dbReference>
<gene>
    <name evidence="8" type="primary">ilvD1</name>
    <name evidence="8" type="ORF">Focb16_v008414</name>
</gene>
<keyword evidence="2" id="KW-0479">Metal-binding</keyword>
<evidence type="ECO:0000256" key="3">
    <source>
        <dbReference type="ARBA" id="ARBA00023004"/>
    </source>
</evidence>
<dbReference type="PROSITE" id="PS00886">
    <property type="entry name" value="ILVD_EDD_1"/>
    <property type="match status" value="1"/>
</dbReference>